<proteinExistence type="predicted"/>
<reference evidence="1" key="1">
    <citation type="submission" date="2016-10" db="EMBL/GenBank/DDBJ databases">
        <title>Comparative Genomics of Relapsing Fever Spirochetes.</title>
        <authorList>
            <person name="Schwan T.G."/>
            <person name="Raffel S.J."/>
            <person name="Porcella S.F."/>
            <person name="Martens C.A."/>
            <person name="Bruno D.P."/>
            <person name="Ricklefs S.M."/>
            <person name="Barbian K.B."/>
        </authorList>
    </citation>
    <scope>NUCLEOTIDE SEQUENCE</scope>
    <source>
        <strain evidence="1">SLO</strain>
    </source>
</reference>
<keyword evidence="2" id="KW-1185">Reference proteome</keyword>
<accession>A0ABM5PJ50</accession>
<evidence type="ECO:0000313" key="2">
    <source>
        <dbReference type="Proteomes" id="UP000019331"/>
    </source>
</evidence>
<protein>
    <submittedName>
        <fullName evidence="1">Uncharacterized protein</fullName>
    </submittedName>
</protein>
<dbReference type="EMBL" id="CP005851">
    <property type="protein sequence ID" value="AHH09186.1"/>
    <property type="molecule type" value="Genomic_DNA"/>
</dbReference>
<sequence length="67" mass="8078">MHKMNFKETNIPFKRIKKFSISTTDGFKSILKINKNIIILLYINFHYYKNIQIAINNHINFMEKSLD</sequence>
<name>A0ABM5PJ50_BORPR</name>
<dbReference type="Proteomes" id="UP000019331">
    <property type="component" value="Chromosome"/>
</dbReference>
<gene>
    <name evidence="1" type="ORF">BPA_0126600</name>
</gene>
<evidence type="ECO:0000313" key="1">
    <source>
        <dbReference type="EMBL" id="AHH09186.1"/>
    </source>
</evidence>
<organism evidence="1 2">
    <name type="scientific">Borrelia parkeri SLO</name>
    <dbReference type="NCBI Taxonomy" id="1313294"/>
    <lineage>
        <taxon>Bacteria</taxon>
        <taxon>Pseudomonadati</taxon>
        <taxon>Spirochaetota</taxon>
        <taxon>Spirochaetia</taxon>
        <taxon>Spirochaetales</taxon>
        <taxon>Borreliaceae</taxon>
        <taxon>Borrelia</taxon>
    </lineage>
</organism>